<dbReference type="GO" id="GO:0008841">
    <property type="term" value="F:dihydrofolate synthase activity"/>
    <property type="evidence" value="ECO:0007669"/>
    <property type="project" value="TreeGrafter"/>
</dbReference>
<organism evidence="11 12">
    <name type="scientific">Umbelopsis vinacea</name>
    <dbReference type="NCBI Taxonomy" id="44442"/>
    <lineage>
        <taxon>Eukaryota</taxon>
        <taxon>Fungi</taxon>
        <taxon>Fungi incertae sedis</taxon>
        <taxon>Mucoromycota</taxon>
        <taxon>Mucoromycotina</taxon>
        <taxon>Umbelopsidomycetes</taxon>
        <taxon>Umbelopsidales</taxon>
        <taxon>Umbelopsidaceae</taxon>
        <taxon>Umbelopsis</taxon>
    </lineage>
</organism>
<evidence type="ECO:0000256" key="3">
    <source>
        <dbReference type="ARBA" id="ARBA00013025"/>
    </source>
</evidence>
<protein>
    <recommendedName>
        <fullName evidence="3">tetrahydrofolate synthase</fullName>
        <ecNumber evidence="3">6.3.2.17</ecNumber>
    </recommendedName>
</protein>
<dbReference type="InterPro" id="IPR018109">
    <property type="entry name" value="Folylpolyglutamate_synth_CS"/>
</dbReference>
<dbReference type="UniPathway" id="UPA00850"/>
<keyword evidence="6" id="KW-0547">Nucleotide-binding</keyword>
<sequence length="476" mass="51947">MFELAATRHSKLSTLGGFNHVHLAEPQKMTVSTKEPCKLEIFSMDLGLDRIKSLLYALGSPEKNLSVIHVAGTNGKGSVCAYIASILKAAGFKVGRYNSPHFLEPTDAMQICDESIDSAAYRELCDRVASVDKENNCGASTFELSTAAAILWFYESKVDFAVIEVGLGGTLDATNVFDNVVASVITPIGMDHAGILGNSIAEIASAKAGIIKANCPVIASPQPEADAMDVVKKTAQRLSSPLLISPMARWCSPSKEQATVDIRYPNDRPLTTYQFKIPLYGDHQLVNAATAVSTIHILKNAKNDLDIKITVEHIQQGMADTRWPGRLDLLTKEQCPWLTNLYSIDEMFVDGAHNPPAAQVLREFVDQQCQTRNNDKVQWIIASTEGKDVKELLSILLRPQDSVCATTFTQPENMPWISHMDPSEIRDIAATVASGPCTVEPSLAQALRNAGQSKGLIVLCGSLYLVADLYRLHRHI</sequence>
<dbReference type="GO" id="GO:0005739">
    <property type="term" value="C:mitochondrion"/>
    <property type="evidence" value="ECO:0007669"/>
    <property type="project" value="TreeGrafter"/>
</dbReference>
<dbReference type="InterPro" id="IPR013221">
    <property type="entry name" value="Mur_ligase_cen"/>
</dbReference>
<dbReference type="InterPro" id="IPR036565">
    <property type="entry name" value="Mur-like_cat_sf"/>
</dbReference>
<dbReference type="Gene3D" id="3.40.1190.10">
    <property type="entry name" value="Mur-like, catalytic domain"/>
    <property type="match status" value="1"/>
</dbReference>
<accession>A0A8H7UL84</accession>
<dbReference type="GO" id="GO:0046872">
    <property type="term" value="F:metal ion binding"/>
    <property type="evidence" value="ECO:0007669"/>
    <property type="project" value="UniProtKB-KW"/>
</dbReference>
<comment type="cofactor">
    <cofactor evidence="1">
        <name>Mg(2+)</name>
        <dbReference type="ChEBI" id="CHEBI:18420"/>
    </cofactor>
</comment>
<dbReference type="EMBL" id="JAEPRA010000007">
    <property type="protein sequence ID" value="KAG2182964.1"/>
    <property type="molecule type" value="Genomic_DNA"/>
</dbReference>
<dbReference type="Gene3D" id="3.90.190.20">
    <property type="entry name" value="Mur ligase, C-terminal domain"/>
    <property type="match status" value="1"/>
</dbReference>
<keyword evidence="5" id="KW-0479">Metal-binding</keyword>
<evidence type="ECO:0000256" key="7">
    <source>
        <dbReference type="ARBA" id="ARBA00022840"/>
    </source>
</evidence>
<proteinExistence type="inferred from homology"/>
<dbReference type="InterPro" id="IPR036615">
    <property type="entry name" value="Mur_ligase_C_dom_sf"/>
</dbReference>
<dbReference type="AlphaFoldDB" id="A0A8H7UL84"/>
<keyword evidence="7" id="KW-0067">ATP-binding</keyword>
<feature type="domain" description="Mur ligase central" evidence="10">
    <location>
        <begin position="70"/>
        <end position="293"/>
    </location>
</feature>
<evidence type="ECO:0000256" key="5">
    <source>
        <dbReference type="ARBA" id="ARBA00022723"/>
    </source>
</evidence>
<dbReference type="FunFam" id="3.40.1190.10:FF:000011">
    <property type="entry name" value="Folylpolyglutamate synthase/dihydrofolate synthase"/>
    <property type="match status" value="1"/>
</dbReference>
<evidence type="ECO:0000256" key="9">
    <source>
        <dbReference type="ARBA" id="ARBA00047493"/>
    </source>
</evidence>
<dbReference type="GO" id="GO:0005524">
    <property type="term" value="F:ATP binding"/>
    <property type="evidence" value="ECO:0007669"/>
    <property type="project" value="UniProtKB-KW"/>
</dbReference>
<dbReference type="PANTHER" id="PTHR11136">
    <property type="entry name" value="FOLYLPOLYGLUTAMATE SYNTHASE-RELATED"/>
    <property type="match status" value="1"/>
</dbReference>
<evidence type="ECO:0000256" key="1">
    <source>
        <dbReference type="ARBA" id="ARBA00001946"/>
    </source>
</evidence>
<dbReference type="GO" id="GO:0005829">
    <property type="term" value="C:cytosol"/>
    <property type="evidence" value="ECO:0007669"/>
    <property type="project" value="TreeGrafter"/>
</dbReference>
<evidence type="ECO:0000256" key="2">
    <source>
        <dbReference type="ARBA" id="ARBA00008276"/>
    </source>
</evidence>
<dbReference type="PROSITE" id="PS01011">
    <property type="entry name" value="FOLYLPOLYGLU_SYNT_1"/>
    <property type="match status" value="1"/>
</dbReference>
<dbReference type="OrthoDB" id="5212574at2759"/>
<dbReference type="GO" id="GO:0004326">
    <property type="term" value="F:tetrahydrofolylpolyglutamate synthase activity"/>
    <property type="evidence" value="ECO:0007669"/>
    <property type="project" value="UniProtKB-EC"/>
</dbReference>
<evidence type="ECO:0000313" key="11">
    <source>
        <dbReference type="EMBL" id="KAG2182964.1"/>
    </source>
</evidence>
<dbReference type="Pfam" id="PF08245">
    <property type="entry name" value="Mur_ligase_M"/>
    <property type="match status" value="1"/>
</dbReference>
<evidence type="ECO:0000259" key="10">
    <source>
        <dbReference type="Pfam" id="PF08245"/>
    </source>
</evidence>
<dbReference type="Proteomes" id="UP000612746">
    <property type="component" value="Unassembled WGS sequence"/>
</dbReference>
<keyword evidence="4" id="KW-0436">Ligase</keyword>
<evidence type="ECO:0000256" key="8">
    <source>
        <dbReference type="ARBA" id="ARBA00022842"/>
    </source>
</evidence>
<dbReference type="SUPFAM" id="SSF53623">
    <property type="entry name" value="MurD-like peptide ligases, catalytic domain"/>
    <property type="match status" value="1"/>
</dbReference>
<keyword evidence="8" id="KW-0460">Magnesium</keyword>
<evidence type="ECO:0000256" key="6">
    <source>
        <dbReference type="ARBA" id="ARBA00022741"/>
    </source>
</evidence>
<dbReference type="EC" id="6.3.2.17" evidence="3"/>
<dbReference type="InterPro" id="IPR001645">
    <property type="entry name" value="Folylpolyglutamate_synth"/>
</dbReference>
<dbReference type="NCBIfam" id="TIGR01499">
    <property type="entry name" value="folC"/>
    <property type="match status" value="1"/>
</dbReference>
<name>A0A8H7UL84_9FUNG</name>
<reference evidence="11" key="1">
    <citation type="submission" date="2020-12" db="EMBL/GenBank/DDBJ databases">
        <title>Metabolic potential, ecology and presence of endohyphal bacteria is reflected in genomic diversity of Mucoromycotina.</title>
        <authorList>
            <person name="Muszewska A."/>
            <person name="Okrasinska A."/>
            <person name="Steczkiewicz K."/>
            <person name="Drgas O."/>
            <person name="Orlowska M."/>
            <person name="Perlinska-Lenart U."/>
            <person name="Aleksandrzak-Piekarczyk T."/>
            <person name="Szatraj K."/>
            <person name="Zielenkiewicz U."/>
            <person name="Pilsyk S."/>
            <person name="Malc E."/>
            <person name="Mieczkowski P."/>
            <person name="Kruszewska J.S."/>
            <person name="Biernat P."/>
            <person name="Pawlowska J."/>
        </authorList>
    </citation>
    <scope>NUCLEOTIDE SEQUENCE</scope>
    <source>
        <strain evidence="11">WA0000051536</strain>
    </source>
</reference>
<dbReference type="PANTHER" id="PTHR11136:SF0">
    <property type="entry name" value="DIHYDROFOLATE SYNTHETASE-RELATED"/>
    <property type="match status" value="1"/>
</dbReference>
<dbReference type="SUPFAM" id="SSF53244">
    <property type="entry name" value="MurD-like peptide ligases, peptide-binding domain"/>
    <property type="match status" value="1"/>
</dbReference>
<evidence type="ECO:0000256" key="4">
    <source>
        <dbReference type="ARBA" id="ARBA00022598"/>
    </source>
</evidence>
<evidence type="ECO:0000313" key="12">
    <source>
        <dbReference type="Proteomes" id="UP000612746"/>
    </source>
</evidence>
<keyword evidence="12" id="KW-1185">Reference proteome</keyword>
<gene>
    <name evidence="11" type="ORF">INT44_005945</name>
</gene>
<comment type="similarity">
    <text evidence="2">Belongs to the folylpolyglutamate synthase family.</text>
</comment>
<comment type="caution">
    <text evidence="11">The sequence shown here is derived from an EMBL/GenBank/DDBJ whole genome shotgun (WGS) entry which is preliminary data.</text>
</comment>
<dbReference type="PIRSF" id="PIRSF001563">
    <property type="entry name" value="Folylpolyglu_synth"/>
    <property type="match status" value="1"/>
</dbReference>
<comment type="catalytic activity">
    <reaction evidence="9">
        <text>(6S)-5,6,7,8-tetrahydrofolyl-(gamma-L-Glu)(n) + L-glutamate + ATP = (6S)-5,6,7,8-tetrahydrofolyl-(gamma-L-Glu)(n+1) + ADP + phosphate + H(+)</text>
        <dbReference type="Rhea" id="RHEA:10580"/>
        <dbReference type="Rhea" id="RHEA-COMP:14738"/>
        <dbReference type="Rhea" id="RHEA-COMP:14740"/>
        <dbReference type="ChEBI" id="CHEBI:15378"/>
        <dbReference type="ChEBI" id="CHEBI:29985"/>
        <dbReference type="ChEBI" id="CHEBI:30616"/>
        <dbReference type="ChEBI" id="CHEBI:43474"/>
        <dbReference type="ChEBI" id="CHEBI:141005"/>
        <dbReference type="ChEBI" id="CHEBI:456216"/>
        <dbReference type="EC" id="6.3.2.17"/>
    </reaction>
</comment>